<accession>A0A0B6ZGV2</accession>
<dbReference type="PANTHER" id="PTHR45640">
    <property type="entry name" value="HEAT SHOCK PROTEIN HSP-12.2-RELATED"/>
    <property type="match status" value="1"/>
</dbReference>
<evidence type="ECO:0000256" key="1">
    <source>
        <dbReference type="ARBA" id="ARBA00023016"/>
    </source>
</evidence>
<gene>
    <name evidence="5" type="primary">ORF63905</name>
</gene>
<dbReference type="InterPro" id="IPR008978">
    <property type="entry name" value="HSP20-like_chaperone"/>
</dbReference>
<reference evidence="5" key="1">
    <citation type="submission" date="2014-12" db="EMBL/GenBank/DDBJ databases">
        <title>Insight into the proteome of Arion vulgaris.</title>
        <authorList>
            <person name="Aradska J."/>
            <person name="Bulat T."/>
            <person name="Smidak R."/>
            <person name="Sarate P."/>
            <person name="Gangsoo J."/>
            <person name="Sialana F."/>
            <person name="Bilban M."/>
            <person name="Lubec G."/>
        </authorList>
    </citation>
    <scope>NUCLEOTIDE SEQUENCE</scope>
    <source>
        <tissue evidence="5">Skin</tissue>
    </source>
</reference>
<comment type="similarity">
    <text evidence="2 3">Belongs to the small heat shock protein (HSP20) family.</text>
</comment>
<dbReference type="Pfam" id="PF00011">
    <property type="entry name" value="HSP20"/>
    <property type="match status" value="1"/>
</dbReference>
<protein>
    <recommendedName>
        <fullName evidence="4">SHSP domain-containing protein</fullName>
    </recommendedName>
</protein>
<keyword evidence="1" id="KW-0346">Stress response</keyword>
<dbReference type="CDD" id="cd06526">
    <property type="entry name" value="metazoan_ACD"/>
    <property type="match status" value="1"/>
</dbReference>
<feature type="domain" description="SHSP" evidence="4">
    <location>
        <begin position="37"/>
        <end position="143"/>
    </location>
</feature>
<dbReference type="GO" id="GO:0051082">
    <property type="term" value="F:unfolded protein binding"/>
    <property type="evidence" value="ECO:0007669"/>
    <property type="project" value="TreeGrafter"/>
</dbReference>
<dbReference type="InterPro" id="IPR002068">
    <property type="entry name" value="A-crystallin/Hsp20_dom"/>
</dbReference>
<evidence type="ECO:0000259" key="4">
    <source>
        <dbReference type="PROSITE" id="PS01031"/>
    </source>
</evidence>
<name>A0A0B6ZGV2_9EUPU</name>
<evidence type="ECO:0000313" key="5">
    <source>
        <dbReference type="EMBL" id="CEK67793.1"/>
    </source>
</evidence>
<feature type="non-terminal residue" evidence="5">
    <location>
        <position position="143"/>
    </location>
</feature>
<dbReference type="PANTHER" id="PTHR45640:SF13">
    <property type="entry name" value="HEAT SHOCK PROTEIN 22-RELATED"/>
    <property type="match status" value="1"/>
</dbReference>
<dbReference type="PROSITE" id="PS01031">
    <property type="entry name" value="SHSP"/>
    <property type="match status" value="1"/>
</dbReference>
<sequence>MSVSRYTGPFSIFREMDSIFNSLEQSMAPAFDKEFHQLAHVGFKNSDLQETDKNISLKFDVSHYKPEELKVNLHDGILTVEGNQHKDADDTKGSFKSFFVRKWALPENVDEHSLKCELENGAIQISANKLALEDKKVRTIPIE</sequence>
<dbReference type="InterPro" id="IPR001436">
    <property type="entry name" value="Alpha-crystallin/sHSP_animal"/>
</dbReference>
<dbReference type="Gene3D" id="2.60.40.790">
    <property type="match status" value="1"/>
</dbReference>
<dbReference type="GO" id="GO:0009408">
    <property type="term" value="P:response to heat"/>
    <property type="evidence" value="ECO:0007669"/>
    <property type="project" value="TreeGrafter"/>
</dbReference>
<dbReference type="GO" id="GO:0005737">
    <property type="term" value="C:cytoplasm"/>
    <property type="evidence" value="ECO:0007669"/>
    <property type="project" value="TreeGrafter"/>
</dbReference>
<evidence type="ECO:0000256" key="2">
    <source>
        <dbReference type="PROSITE-ProRule" id="PRU00285"/>
    </source>
</evidence>
<organism evidence="5">
    <name type="scientific">Arion vulgaris</name>
    <dbReference type="NCBI Taxonomy" id="1028688"/>
    <lineage>
        <taxon>Eukaryota</taxon>
        <taxon>Metazoa</taxon>
        <taxon>Spiralia</taxon>
        <taxon>Lophotrochozoa</taxon>
        <taxon>Mollusca</taxon>
        <taxon>Gastropoda</taxon>
        <taxon>Heterobranchia</taxon>
        <taxon>Euthyneura</taxon>
        <taxon>Panpulmonata</taxon>
        <taxon>Eupulmonata</taxon>
        <taxon>Stylommatophora</taxon>
        <taxon>Helicina</taxon>
        <taxon>Arionoidea</taxon>
        <taxon>Arionidae</taxon>
        <taxon>Arion</taxon>
    </lineage>
</organism>
<evidence type="ECO:0000256" key="3">
    <source>
        <dbReference type="RuleBase" id="RU003616"/>
    </source>
</evidence>
<dbReference type="AlphaFoldDB" id="A0A0B6ZGV2"/>
<dbReference type="EMBL" id="HACG01020928">
    <property type="protein sequence ID" value="CEK67793.1"/>
    <property type="molecule type" value="Transcribed_RNA"/>
</dbReference>
<dbReference type="SUPFAM" id="SSF49764">
    <property type="entry name" value="HSP20-like chaperones"/>
    <property type="match status" value="1"/>
</dbReference>
<proteinExistence type="inferred from homology"/>
<dbReference type="GO" id="GO:0005634">
    <property type="term" value="C:nucleus"/>
    <property type="evidence" value="ECO:0007669"/>
    <property type="project" value="TreeGrafter"/>
</dbReference>
<dbReference type="GO" id="GO:0042026">
    <property type="term" value="P:protein refolding"/>
    <property type="evidence" value="ECO:0007669"/>
    <property type="project" value="TreeGrafter"/>
</dbReference>